<feature type="region of interest" description="Disordered" evidence="4">
    <location>
        <begin position="1"/>
        <end position="50"/>
    </location>
</feature>
<dbReference type="Pfam" id="PF04548">
    <property type="entry name" value="AIG1"/>
    <property type="match status" value="1"/>
</dbReference>
<dbReference type="FunFam" id="3.40.50.300:FF:000366">
    <property type="entry name" value="GTPase, IMAP family member 2"/>
    <property type="match status" value="1"/>
</dbReference>
<evidence type="ECO:0000256" key="2">
    <source>
        <dbReference type="ARBA" id="ARBA00022741"/>
    </source>
</evidence>
<dbReference type="PROSITE" id="PS51720">
    <property type="entry name" value="G_AIG1"/>
    <property type="match status" value="1"/>
</dbReference>
<dbReference type="Proteomes" id="UP000663873">
    <property type="component" value="Unassembled WGS sequence"/>
</dbReference>
<dbReference type="PANTHER" id="PTHR10903">
    <property type="entry name" value="GTPASE, IMAP FAMILY MEMBER-RELATED"/>
    <property type="match status" value="1"/>
</dbReference>
<evidence type="ECO:0000256" key="3">
    <source>
        <dbReference type="ARBA" id="ARBA00023134"/>
    </source>
</evidence>
<proteinExistence type="inferred from homology"/>
<dbReference type="InterPro" id="IPR027417">
    <property type="entry name" value="P-loop_NTPase"/>
</dbReference>
<dbReference type="OrthoDB" id="431287at2759"/>
<evidence type="ECO:0000313" key="9">
    <source>
        <dbReference type="Proteomes" id="UP000663873"/>
    </source>
</evidence>
<evidence type="ECO:0000313" key="7">
    <source>
        <dbReference type="EMBL" id="CAF4585371.1"/>
    </source>
</evidence>
<dbReference type="PANTHER" id="PTHR10903:SF184">
    <property type="entry name" value="GTP-BINDING PROTEIN A"/>
    <property type="match status" value="1"/>
</dbReference>
<accession>A0A817VDE6</accession>
<dbReference type="Proteomes" id="UP000663825">
    <property type="component" value="Unassembled WGS sequence"/>
</dbReference>
<evidence type="ECO:0000259" key="5">
    <source>
        <dbReference type="PROSITE" id="PS51720"/>
    </source>
</evidence>
<keyword evidence="3" id="KW-0342">GTP-binding</keyword>
<comment type="similarity">
    <text evidence="1">Belongs to the TRAFAC class TrmE-Era-EngA-EngB-Septin-like GTPase superfamily. AIG1/Toc34/Toc159-like paraseptin GTPase family. IAN subfamily.</text>
</comment>
<evidence type="ECO:0000256" key="4">
    <source>
        <dbReference type="SAM" id="MobiDB-lite"/>
    </source>
</evidence>
<feature type="compositionally biased region" description="Polar residues" evidence="4">
    <location>
        <begin position="7"/>
        <end position="41"/>
    </location>
</feature>
<evidence type="ECO:0000313" key="6">
    <source>
        <dbReference type="EMBL" id="CAF3342985.1"/>
    </source>
</evidence>
<protein>
    <recommendedName>
        <fullName evidence="5">AIG1-type G domain-containing protein</fullName>
    </recommendedName>
</protein>
<dbReference type="EMBL" id="CAJOBP010016787">
    <property type="protein sequence ID" value="CAF4585371.1"/>
    <property type="molecule type" value="Genomic_DNA"/>
</dbReference>
<sequence length="351" mass="39065">MSAAKRNGSSLASRTQSQFDELRTSSSSNQASRPVNTTEKYSSPHLPSEQTLDQRLLQPDTQTEFQRSNSNETVGFNTTDNTIRLVLLGKTGLGKSSLGNLLLGSTEAQHSFKALPIGKSVTDKCTVGQTYVDNHELIIVDTPGFFDTRDTTKQQKKATRTEIAKSIQESAPGPHGFLIVLRVGRFTLEEQESIARIKRMFSPNVLKYCTVVFTGKESLDYAHISLEQGIDASEQNLKDFLKECGGGYTAVNNIETDPTKRKAMQEDVLQCVINMIKNNGNNHFTNSTIKKVNVEILKINKEHMGRFKQKRESEATTPTFIPTIKIIDDTELLESVHKIVEEDFSAVMGEN</sequence>
<keyword evidence="9" id="KW-1185">Reference proteome</keyword>
<keyword evidence="2" id="KW-0547">Nucleotide-binding</keyword>
<dbReference type="Gene3D" id="3.40.50.300">
    <property type="entry name" value="P-loop containing nucleotide triphosphate hydrolases"/>
    <property type="match status" value="1"/>
</dbReference>
<reference evidence="6" key="1">
    <citation type="submission" date="2021-02" db="EMBL/GenBank/DDBJ databases">
        <authorList>
            <person name="Nowell W R."/>
        </authorList>
    </citation>
    <scope>NUCLEOTIDE SEQUENCE</scope>
</reference>
<organism evidence="6 8">
    <name type="scientific">Rotaria socialis</name>
    <dbReference type="NCBI Taxonomy" id="392032"/>
    <lineage>
        <taxon>Eukaryota</taxon>
        <taxon>Metazoa</taxon>
        <taxon>Spiralia</taxon>
        <taxon>Gnathifera</taxon>
        <taxon>Rotifera</taxon>
        <taxon>Eurotatoria</taxon>
        <taxon>Bdelloidea</taxon>
        <taxon>Philodinida</taxon>
        <taxon>Philodinidae</taxon>
        <taxon>Rotaria</taxon>
    </lineage>
</organism>
<comment type="caution">
    <text evidence="6">The sequence shown here is derived from an EMBL/GenBank/DDBJ whole genome shotgun (WGS) entry which is preliminary data.</text>
</comment>
<gene>
    <name evidence="6" type="ORF">TIS948_LOCUS22542</name>
    <name evidence="7" type="ORF">UJA718_LOCUS30777</name>
</gene>
<dbReference type="EMBL" id="CAJNXB010003881">
    <property type="protein sequence ID" value="CAF3342985.1"/>
    <property type="molecule type" value="Genomic_DNA"/>
</dbReference>
<name>A0A817VDE6_9BILA</name>
<dbReference type="InterPro" id="IPR045058">
    <property type="entry name" value="GIMA/IAN/Toc"/>
</dbReference>
<feature type="domain" description="AIG1-type G" evidence="5">
    <location>
        <begin position="80"/>
        <end position="293"/>
    </location>
</feature>
<dbReference type="GO" id="GO:0005525">
    <property type="term" value="F:GTP binding"/>
    <property type="evidence" value="ECO:0007669"/>
    <property type="project" value="UniProtKB-KW"/>
</dbReference>
<dbReference type="AlphaFoldDB" id="A0A817VDE6"/>
<dbReference type="SUPFAM" id="SSF52540">
    <property type="entry name" value="P-loop containing nucleoside triphosphate hydrolases"/>
    <property type="match status" value="1"/>
</dbReference>
<evidence type="ECO:0000313" key="8">
    <source>
        <dbReference type="Proteomes" id="UP000663825"/>
    </source>
</evidence>
<evidence type="ECO:0000256" key="1">
    <source>
        <dbReference type="ARBA" id="ARBA00008535"/>
    </source>
</evidence>
<dbReference type="InterPro" id="IPR006703">
    <property type="entry name" value="G_AIG1"/>
</dbReference>